<reference evidence="2" key="2">
    <citation type="journal article" date="2021" name="PeerJ">
        <title>Extensive microbial diversity within the chicken gut microbiome revealed by metagenomics and culture.</title>
        <authorList>
            <person name="Gilroy R."/>
            <person name="Ravi A."/>
            <person name="Getino M."/>
            <person name="Pursley I."/>
            <person name="Horton D.L."/>
            <person name="Alikhan N.F."/>
            <person name="Baker D."/>
            <person name="Gharbi K."/>
            <person name="Hall N."/>
            <person name="Watson M."/>
            <person name="Adriaenssens E.M."/>
            <person name="Foster-Nyarko E."/>
            <person name="Jarju S."/>
            <person name="Secka A."/>
            <person name="Antonio M."/>
            <person name="Oren A."/>
            <person name="Chaudhuri R.R."/>
            <person name="La Ragione R."/>
            <person name="Hildebrand F."/>
            <person name="Pallen M.J."/>
        </authorList>
    </citation>
    <scope>NUCLEOTIDE SEQUENCE</scope>
    <source>
        <strain evidence="2">ChiBcec6-7307</strain>
    </source>
</reference>
<feature type="transmembrane region" description="Helical" evidence="1">
    <location>
        <begin position="12"/>
        <end position="37"/>
    </location>
</feature>
<sequence length="146" mass="14753">MEILAQAGTGLFLLLVGGAAGALVAGGVVALTVGLGITERFIGITHTAKAAKGFETAICLGGLAGSLLTVYTPAVGLGEAALAAAGVFWGIFVGGWIMALAELLHVFPVFLRRLGVTKGKSLIVISLAAGKMLGSLLGFWMRWGKG</sequence>
<keyword evidence="1" id="KW-0472">Membrane</keyword>
<name>A0A9D1T8S0_9FIRM</name>
<evidence type="ECO:0000256" key="1">
    <source>
        <dbReference type="SAM" id="Phobius"/>
    </source>
</evidence>
<comment type="caution">
    <text evidence="2">The sequence shown here is derived from an EMBL/GenBank/DDBJ whole genome shotgun (WGS) entry which is preliminary data.</text>
</comment>
<feature type="transmembrane region" description="Helical" evidence="1">
    <location>
        <begin position="122"/>
        <end position="143"/>
    </location>
</feature>
<proteinExistence type="predicted"/>
<keyword evidence="1" id="KW-1133">Transmembrane helix</keyword>
<reference evidence="2" key="1">
    <citation type="submission" date="2020-10" db="EMBL/GenBank/DDBJ databases">
        <authorList>
            <person name="Gilroy R."/>
        </authorList>
    </citation>
    <scope>NUCLEOTIDE SEQUENCE</scope>
    <source>
        <strain evidence="2">ChiBcec6-7307</strain>
    </source>
</reference>
<evidence type="ECO:0000313" key="3">
    <source>
        <dbReference type="Proteomes" id="UP000886889"/>
    </source>
</evidence>
<accession>A0A9D1T8S0</accession>
<feature type="transmembrane region" description="Helical" evidence="1">
    <location>
        <begin position="80"/>
        <end position="101"/>
    </location>
</feature>
<dbReference type="AlphaFoldDB" id="A0A9D1T8S0"/>
<gene>
    <name evidence="2" type="ORF">IAC80_07495</name>
</gene>
<feature type="transmembrane region" description="Helical" evidence="1">
    <location>
        <begin position="57"/>
        <end position="74"/>
    </location>
</feature>
<protein>
    <submittedName>
        <fullName evidence="2">Stage V sporulation protein AB</fullName>
    </submittedName>
</protein>
<keyword evidence="1" id="KW-0812">Transmembrane</keyword>
<dbReference type="InterPro" id="IPR020144">
    <property type="entry name" value="SpoVAB"/>
</dbReference>
<dbReference type="Pfam" id="PF13782">
    <property type="entry name" value="SpoVAB"/>
    <property type="match status" value="1"/>
</dbReference>
<dbReference type="EMBL" id="DVOS01000060">
    <property type="protein sequence ID" value="HIV23771.1"/>
    <property type="molecule type" value="Genomic_DNA"/>
</dbReference>
<evidence type="ECO:0000313" key="2">
    <source>
        <dbReference type="EMBL" id="HIV23771.1"/>
    </source>
</evidence>
<organism evidence="2 3">
    <name type="scientific">Candidatus Merdiplasma excrementigallinarum</name>
    <dbReference type="NCBI Taxonomy" id="2840864"/>
    <lineage>
        <taxon>Bacteria</taxon>
        <taxon>Bacillati</taxon>
        <taxon>Bacillota</taxon>
        <taxon>Clostridia</taxon>
        <taxon>Lachnospirales</taxon>
        <taxon>Lachnospiraceae</taxon>
        <taxon>Lachnospiraceae incertae sedis</taxon>
        <taxon>Candidatus Merdiplasma</taxon>
    </lineage>
</organism>
<dbReference type="Proteomes" id="UP000886889">
    <property type="component" value="Unassembled WGS sequence"/>
</dbReference>